<keyword evidence="4" id="KW-0479">Metal-binding</keyword>
<dbReference type="Gene3D" id="3.40.50.1000">
    <property type="entry name" value="HAD superfamily/HAD-like"/>
    <property type="match status" value="1"/>
</dbReference>
<comment type="pathway">
    <text evidence="4">Amino-acid biosynthesis; L-methionine biosynthesis via salvage pathway; L-methionine from S-methyl-5-thio-alpha-D-ribose 1-phosphate: step 4/6.</text>
</comment>
<dbReference type="InterPro" id="IPR036412">
    <property type="entry name" value="HAD-like_sf"/>
</dbReference>
<comment type="similarity">
    <text evidence="4">Belongs to the HAD-like hydrolase superfamily. MasA/MtnC family.</text>
</comment>
<keyword evidence="3 4" id="KW-0486">Methionine biosynthesis</keyword>
<dbReference type="Proteomes" id="UP001350748">
    <property type="component" value="Unassembled WGS sequence"/>
</dbReference>
<reference evidence="5 6" key="1">
    <citation type="submission" date="2024-02" db="EMBL/GenBank/DDBJ databases">
        <authorList>
            <person name="Grouzdev D."/>
        </authorList>
    </citation>
    <scope>NUCLEOTIDE SEQUENCE [LARGE SCALE GENOMIC DNA]</scope>
    <source>
        <strain evidence="5 6">9N</strain>
    </source>
</reference>
<evidence type="ECO:0000256" key="1">
    <source>
        <dbReference type="ARBA" id="ARBA00022605"/>
    </source>
</evidence>
<proteinExistence type="inferred from homology"/>
<gene>
    <name evidence="4 5" type="primary">mtnC</name>
    <name evidence="5" type="ORF">V3H18_01675</name>
</gene>
<dbReference type="EC" id="3.1.3.77" evidence="4"/>
<dbReference type="RefSeq" id="WP_332080144.1">
    <property type="nucleotide sequence ID" value="NZ_JAZHYN010000003.1"/>
</dbReference>
<comment type="catalytic activity">
    <reaction evidence="4">
        <text>5-methylsulfanyl-2,3-dioxopentyl phosphate + H2O = 1,2-dihydroxy-5-(methylsulfanyl)pent-1-en-3-one + phosphate</text>
        <dbReference type="Rhea" id="RHEA:21700"/>
        <dbReference type="ChEBI" id="CHEBI:15377"/>
        <dbReference type="ChEBI" id="CHEBI:43474"/>
        <dbReference type="ChEBI" id="CHEBI:49252"/>
        <dbReference type="ChEBI" id="CHEBI:58828"/>
        <dbReference type="EC" id="3.1.3.77"/>
    </reaction>
</comment>
<organism evidence="5 6">
    <name type="scientific">Methylocystis borbori</name>
    <dbReference type="NCBI Taxonomy" id="3118750"/>
    <lineage>
        <taxon>Bacteria</taxon>
        <taxon>Pseudomonadati</taxon>
        <taxon>Pseudomonadota</taxon>
        <taxon>Alphaproteobacteria</taxon>
        <taxon>Hyphomicrobiales</taxon>
        <taxon>Methylocystaceae</taxon>
        <taxon>Methylocystis</taxon>
    </lineage>
</organism>
<dbReference type="NCBIfam" id="TIGR01691">
    <property type="entry name" value="enolase-ppase"/>
    <property type="match status" value="1"/>
</dbReference>
<comment type="caution">
    <text evidence="5">The sequence shown here is derived from an EMBL/GenBank/DDBJ whole genome shotgun (WGS) entry which is preliminary data.</text>
</comment>
<comment type="subunit">
    <text evidence="4">Monomer.</text>
</comment>
<keyword evidence="6" id="KW-1185">Reference proteome</keyword>
<comment type="pathway">
    <text evidence="4">Amino-acid biosynthesis; L-methionine biosynthesis via salvage pathway; L-methionine from S-methyl-5-thio-alpha-D-ribose 1-phosphate: step 3/6.</text>
</comment>
<keyword evidence="1 4" id="KW-0028">Amino-acid biosynthesis</keyword>
<keyword evidence="4" id="KW-0460">Magnesium</keyword>
<dbReference type="PANTHER" id="PTHR20371">
    <property type="entry name" value="ENOLASE-PHOSPHATASE E1"/>
    <property type="match status" value="1"/>
</dbReference>
<evidence type="ECO:0000256" key="2">
    <source>
        <dbReference type="ARBA" id="ARBA00022801"/>
    </source>
</evidence>
<evidence type="ECO:0000313" key="6">
    <source>
        <dbReference type="Proteomes" id="UP001350748"/>
    </source>
</evidence>
<dbReference type="Gene3D" id="1.10.720.60">
    <property type="match status" value="1"/>
</dbReference>
<dbReference type="HAMAP" id="MF_01681">
    <property type="entry name" value="Salvage_MtnC"/>
    <property type="match status" value="1"/>
</dbReference>
<comment type="function">
    <text evidence="4">Bifunctional enzyme that catalyzes the enolization of 2,3-diketo-5-methylthiopentyl-1-phosphate (DK-MTP-1-P) into the intermediate 2-hydroxy-3-keto-5-methylthiopentenyl-1-phosphate (HK-MTPenyl-1-P), which is then dephosphorylated to form the acireductone 1,2-dihydroxy-3-keto-5-methylthiopentene (DHK-MTPene).</text>
</comment>
<evidence type="ECO:0000313" key="5">
    <source>
        <dbReference type="EMBL" id="MEF3365236.1"/>
    </source>
</evidence>
<evidence type="ECO:0000256" key="3">
    <source>
        <dbReference type="ARBA" id="ARBA00023167"/>
    </source>
</evidence>
<keyword evidence="2 4" id="KW-0378">Hydrolase</keyword>
<dbReference type="EMBL" id="JAZHYN010000003">
    <property type="protein sequence ID" value="MEF3365236.1"/>
    <property type="molecule type" value="Genomic_DNA"/>
</dbReference>
<protein>
    <recommendedName>
        <fullName evidence="4">Enolase-phosphatase E1</fullName>
        <ecNumber evidence="4">3.1.3.77</ecNumber>
    </recommendedName>
    <alternativeName>
        <fullName evidence="4">2,3-diketo-5-methylthio-1-phosphopentane phosphatase</fullName>
    </alternativeName>
</protein>
<dbReference type="GO" id="GO:0043874">
    <property type="term" value="F:acireductone synthase activity"/>
    <property type="evidence" value="ECO:0007669"/>
    <property type="project" value="UniProtKB-EC"/>
</dbReference>
<name>A0ABU7XCX2_9HYPH</name>
<dbReference type="InterPro" id="IPR023943">
    <property type="entry name" value="Enolase-ppase_E1"/>
</dbReference>
<dbReference type="PANTHER" id="PTHR20371:SF1">
    <property type="entry name" value="ENOLASE-PHOSPHATASE E1"/>
    <property type="match status" value="1"/>
</dbReference>
<evidence type="ECO:0000256" key="4">
    <source>
        <dbReference type="HAMAP-Rule" id="MF_01681"/>
    </source>
</evidence>
<dbReference type="Pfam" id="PF00702">
    <property type="entry name" value="Hydrolase"/>
    <property type="match status" value="1"/>
</dbReference>
<sequence length="234" mass="25237">MTIESVRAILLDVEGAAAPMSFMAQTLAPIARERLGAYIAEHAEDEEIEEALEETGRLMGGFDLKLAEAEALLLRWMKQDRKATPLKTIQGRIWQDAFESGATTGELYPDVADSLKAWTSSGLRLFGYSSASALAQRLLFRYNAFGDLTPLFEDFLDTSIGQKIEPASYSVIAERLDLPCGSILVIASNEEELDAAKSGGLATAFIAREGGATSGHPVYPGLASLKFAFDPQPG</sequence>
<dbReference type="SUPFAM" id="SSF56784">
    <property type="entry name" value="HAD-like"/>
    <property type="match status" value="1"/>
</dbReference>
<accession>A0ABU7XCX2</accession>
<dbReference type="InterPro" id="IPR023214">
    <property type="entry name" value="HAD_sf"/>
</dbReference>
<comment type="cofactor">
    <cofactor evidence="4">
        <name>Mg(2+)</name>
        <dbReference type="ChEBI" id="CHEBI:18420"/>
    </cofactor>
    <text evidence="4">Binds 1 Mg(2+) ion per subunit.</text>
</comment>